<dbReference type="RefSeq" id="WP_106588486.1">
    <property type="nucleotide sequence ID" value="NZ_PYAV01000006.1"/>
</dbReference>
<name>A0A2P8HHW6_9BACI</name>
<protein>
    <submittedName>
        <fullName evidence="9">Uncharacterized protein YgbK (DUF1537 family)</fullName>
    </submittedName>
</protein>
<dbReference type="AlphaFoldDB" id="A0A2P8HHW6"/>
<gene>
    <name evidence="9" type="ORF">B0H94_10663</name>
</gene>
<dbReference type="Gene3D" id="3.40.50.10840">
    <property type="entry name" value="Putative sugar-binding, N-terminal domain"/>
    <property type="match status" value="1"/>
</dbReference>
<evidence type="ECO:0000313" key="10">
    <source>
        <dbReference type="Proteomes" id="UP000242310"/>
    </source>
</evidence>
<dbReference type="InterPro" id="IPR010737">
    <property type="entry name" value="4-carb_acid_sugar_kinase_N"/>
</dbReference>
<proteinExistence type="inferred from homology"/>
<evidence type="ECO:0000256" key="3">
    <source>
        <dbReference type="ARBA" id="ARBA00022741"/>
    </source>
</evidence>
<keyword evidence="2" id="KW-0808">Transferase</keyword>
<evidence type="ECO:0000256" key="1">
    <source>
        <dbReference type="ARBA" id="ARBA00005715"/>
    </source>
</evidence>
<dbReference type="OrthoDB" id="9778478at2"/>
<keyword evidence="4" id="KW-0418">Kinase</keyword>
<accession>A0A2P8HHW6</accession>
<dbReference type="InterPro" id="IPR031475">
    <property type="entry name" value="NBD_C"/>
</dbReference>
<dbReference type="GO" id="GO:0016301">
    <property type="term" value="F:kinase activity"/>
    <property type="evidence" value="ECO:0007669"/>
    <property type="project" value="UniProtKB-KW"/>
</dbReference>
<evidence type="ECO:0000259" key="7">
    <source>
        <dbReference type="Pfam" id="PF07005"/>
    </source>
</evidence>
<evidence type="ECO:0000256" key="5">
    <source>
        <dbReference type="ARBA" id="ARBA00022840"/>
    </source>
</evidence>
<feature type="domain" description="Four-carbon acid sugar kinase nucleotide binding" evidence="8">
    <location>
        <begin position="250"/>
        <end position="412"/>
    </location>
</feature>
<dbReference type="EMBL" id="PYAV01000006">
    <property type="protein sequence ID" value="PSL45808.1"/>
    <property type="molecule type" value="Genomic_DNA"/>
</dbReference>
<sequence length="425" mass="47143">MDLCIIADDLTGANDSGVQCTEYGYKPWVALDMASVDKLIDNEALVINTDSRNLLASEAYDRVKMALNSVIDVSPQLVYKKLDSTLRGNIGAELDAVYEVVNPDFVVVTSAYPKNGRTISKGELFVHGTKLTDTSISPYPGVDFLSSRPIDIIHEQSQYSVSHLSQESIRSENLSELMQSLHGQGVAYLSIDAETEGELEQQIKLLSGTPFNLAWAGSAGVAQYLHHIISIEEKNKGGENLTYEEFSSALFVIGSRSEVSVQQRDSLINEVDVKAIKVDPLKLLIEERGGELYEWVRDSLSLYTALYLDVSEESIERVASYQKQYQVSAEKIAEYIAEEIGALVGYIYEYQSYEALVMTGGDMAKSVCHHLGTTAFELYYEFETGIPLGVLRGEYEPVAITKAGAFGHKETFVRLLRYLKGEEDK</sequence>
<dbReference type="SUPFAM" id="SSF142764">
    <property type="entry name" value="YgbK-like"/>
    <property type="match status" value="1"/>
</dbReference>
<evidence type="ECO:0000313" key="9">
    <source>
        <dbReference type="EMBL" id="PSL45808.1"/>
    </source>
</evidence>
<comment type="similarity">
    <text evidence="1">Belongs to the four-carbon acid sugar kinase family.</text>
</comment>
<dbReference type="InterPro" id="IPR042213">
    <property type="entry name" value="NBD_C_sf"/>
</dbReference>
<dbReference type="GO" id="GO:0005524">
    <property type="term" value="F:ATP binding"/>
    <property type="evidence" value="ECO:0007669"/>
    <property type="project" value="UniProtKB-KW"/>
</dbReference>
<keyword evidence="3" id="KW-0547">Nucleotide-binding</keyword>
<keyword evidence="10" id="KW-1185">Reference proteome</keyword>
<evidence type="ECO:0000256" key="4">
    <source>
        <dbReference type="ARBA" id="ARBA00022777"/>
    </source>
</evidence>
<evidence type="ECO:0000256" key="6">
    <source>
        <dbReference type="ARBA" id="ARBA00023277"/>
    </source>
</evidence>
<dbReference type="Pfam" id="PF07005">
    <property type="entry name" value="SBD_N"/>
    <property type="match status" value="1"/>
</dbReference>
<dbReference type="Gene3D" id="3.40.980.20">
    <property type="entry name" value="Four-carbon acid sugar kinase, nucleotide binding domain"/>
    <property type="match status" value="1"/>
</dbReference>
<organism evidence="9 10">
    <name type="scientific">Salsuginibacillus halophilus</name>
    <dbReference type="NCBI Taxonomy" id="517424"/>
    <lineage>
        <taxon>Bacteria</taxon>
        <taxon>Bacillati</taxon>
        <taxon>Bacillota</taxon>
        <taxon>Bacilli</taxon>
        <taxon>Bacillales</taxon>
        <taxon>Bacillaceae</taxon>
        <taxon>Salsuginibacillus</taxon>
    </lineage>
</organism>
<dbReference type="Proteomes" id="UP000242310">
    <property type="component" value="Unassembled WGS sequence"/>
</dbReference>
<comment type="caution">
    <text evidence="9">The sequence shown here is derived from an EMBL/GenBank/DDBJ whole genome shotgun (WGS) entry which is preliminary data.</text>
</comment>
<keyword evidence="5" id="KW-0067">ATP-binding</keyword>
<keyword evidence="6" id="KW-0119">Carbohydrate metabolism</keyword>
<evidence type="ECO:0000256" key="2">
    <source>
        <dbReference type="ARBA" id="ARBA00022679"/>
    </source>
</evidence>
<reference evidence="9 10" key="1">
    <citation type="submission" date="2018-03" db="EMBL/GenBank/DDBJ databases">
        <title>Genomic Encyclopedia of Type Strains, Phase III (KMG-III): the genomes of soil and plant-associated and newly described type strains.</title>
        <authorList>
            <person name="Whitman W."/>
        </authorList>
    </citation>
    <scope>NUCLEOTIDE SEQUENCE [LARGE SCALE GENOMIC DNA]</scope>
    <source>
        <strain evidence="9 10">CGMCC 1.07653</strain>
    </source>
</reference>
<dbReference type="InterPro" id="IPR037051">
    <property type="entry name" value="4-carb_acid_sugar_kinase_N_sf"/>
</dbReference>
<evidence type="ECO:0000259" key="8">
    <source>
        <dbReference type="Pfam" id="PF17042"/>
    </source>
</evidence>
<dbReference type="Pfam" id="PF17042">
    <property type="entry name" value="NBD_C"/>
    <property type="match status" value="1"/>
</dbReference>
<feature type="domain" description="Four-carbon acid sugar kinase N-terminal" evidence="7">
    <location>
        <begin position="3"/>
        <end position="225"/>
    </location>
</feature>